<keyword evidence="1" id="KW-0732">Signal</keyword>
<accession>A0A916JVH1</accession>
<dbReference type="RefSeq" id="WP_382332953.1">
    <property type="nucleotide sequence ID" value="NZ_JBHTGH010000001.1"/>
</dbReference>
<feature type="chain" id="PRO_5039534839" evidence="1">
    <location>
        <begin position="22"/>
        <end position="145"/>
    </location>
</feature>
<gene>
    <name evidence="2" type="ORF">LEUCIP111803_00667</name>
</gene>
<evidence type="ECO:0000256" key="1">
    <source>
        <dbReference type="SAM" id="SignalP"/>
    </source>
</evidence>
<dbReference type="EMBL" id="CAJVAP010000006">
    <property type="protein sequence ID" value="CAG7603758.1"/>
    <property type="molecule type" value="Genomic_DNA"/>
</dbReference>
<evidence type="ECO:0000313" key="2">
    <source>
        <dbReference type="EMBL" id="CAG7603758.1"/>
    </source>
</evidence>
<proteinExistence type="predicted"/>
<name>A0A916JVH1_9MICO</name>
<feature type="signal peptide" evidence="1">
    <location>
        <begin position="1"/>
        <end position="21"/>
    </location>
</feature>
<evidence type="ECO:0000313" key="3">
    <source>
        <dbReference type="Proteomes" id="UP000693892"/>
    </source>
</evidence>
<dbReference type="Proteomes" id="UP000693892">
    <property type="component" value="Unassembled WGS sequence"/>
</dbReference>
<reference evidence="2" key="1">
    <citation type="submission" date="2021-06" db="EMBL/GenBank/DDBJ databases">
        <authorList>
            <person name="Criscuolo A."/>
        </authorList>
    </citation>
    <scope>NUCLEOTIDE SEQUENCE</scope>
    <source>
        <strain evidence="2">CIP111803</strain>
    </source>
</reference>
<keyword evidence="3" id="KW-1185">Reference proteome</keyword>
<dbReference type="PROSITE" id="PS51257">
    <property type="entry name" value="PROKAR_LIPOPROTEIN"/>
    <property type="match status" value="1"/>
</dbReference>
<dbReference type="AlphaFoldDB" id="A0A916JVH1"/>
<organism evidence="2 3">
    <name type="scientific">Leucobacter soli</name>
    <dbReference type="NCBI Taxonomy" id="2812850"/>
    <lineage>
        <taxon>Bacteria</taxon>
        <taxon>Bacillati</taxon>
        <taxon>Actinomycetota</taxon>
        <taxon>Actinomycetes</taxon>
        <taxon>Micrococcales</taxon>
        <taxon>Microbacteriaceae</taxon>
        <taxon>Leucobacter</taxon>
    </lineage>
</organism>
<sequence length="145" mass="15564">MGPTARPSALASILSALAALALVLGAVGCADGPGGDASAATDALTSEDQRAIAELTEIAPRDTGVEAQIADLVESVECWQPSANLVEERTFRVICRVHFFGADEVRYRDVICIGELDRTPVADHCYPWAYYTDMPSFEDRPAYTV</sequence>
<comment type="caution">
    <text evidence="2">The sequence shown here is derived from an EMBL/GenBank/DDBJ whole genome shotgun (WGS) entry which is preliminary data.</text>
</comment>
<protein>
    <submittedName>
        <fullName evidence="2">Uncharacterized protein</fullName>
    </submittedName>
</protein>